<keyword evidence="1 2" id="KW-0539">Nucleus</keyword>
<evidence type="ECO:0000313" key="6">
    <source>
        <dbReference type="Proteomes" id="UP000184267"/>
    </source>
</evidence>
<dbReference type="Gene3D" id="1.10.10.60">
    <property type="entry name" value="Homeodomain-like"/>
    <property type="match status" value="1"/>
</dbReference>
<dbReference type="PROSITE" id="PS50071">
    <property type="entry name" value="HOMEOBOX_2"/>
    <property type="match status" value="1"/>
</dbReference>
<dbReference type="EMBL" id="MNAD01000978">
    <property type="protein sequence ID" value="OJT09167.1"/>
    <property type="molecule type" value="Genomic_DNA"/>
</dbReference>
<accession>A0A1M2VNK0</accession>
<dbReference type="GO" id="GO:0005634">
    <property type="term" value="C:nucleus"/>
    <property type="evidence" value="ECO:0007669"/>
    <property type="project" value="UniProtKB-SubCell"/>
</dbReference>
<dbReference type="GO" id="GO:1990837">
    <property type="term" value="F:sequence-specific double-stranded DNA binding"/>
    <property type="evidence" value="ECO:0007669"/>
    <property type="project" value="TreeGrafter"/>
</dbReference>
<dbReference type="OrthoDB" id="6159439at2759"/>
<dbReference type="InterPro" id="IPR001356">
    <property type="entry name" value="HD"/>
</dbReference>
<keyword evidence="1 2" id="KW-0238">DNA-binding</keyword>
<organism evidence="5 6">
    <name type="scientific">Trametes pubescens</name>
    <name type="common">White-rot fungus</name>
    <dbReference type="NCBI Taxonomy" id="154538"/>
    <lineage>
        <taxon>Eukaryota</taxon>
        <taxon>Fungi</taxon>
        <taxon>Dikarya</taxon>
        <taxon>Basidiomycota</taxon>
        <taxon>Agaricomycotina</taxon>
        <taxon>Agaricomycetes</taxon>
        <taxon>Polyporales</taxon>
        <taxon>Polyporaceae</taxon>
        <taxon>Trametes</taxon>
    </lineage>
</organism>
<evidence type="ECO:0000313" key="5">
    <source>
        <dbReference type="EMBL" id="OJT09167.1"/>
    </source>
</evidence>
<dbReference type="Proteomes" id="UP000184267">
    <property type="component" value="Unassembled WGS sequence"/>
</dbReference>
<dbReference type="GO" id="GO:0000981">
    <property type="term" value="F:DNA-binding transcription factor activity, RNA polymerase II-specific"/>
    <property type="evidence" value="ECO:0007669"/>
    <property type="project" value="TreeGrafter"/>
</dbReference>
<comment type="subcellular location">
    <subcellularLocation>
        <location evidence="1 2">Nucleus</location>
    </subcellularLocation>
</comment>
<feature type="domain" description="Homeobox" evidence="4">
    <location>
        <begin position="25"/>
        <end position="105"/>
    </location>
</feature>
<dbReference type="InterPro" id="IPR052631">
    <property type="entry name" value="Paired_homeobox_Bicoid"/>
</dbReference>
<reference evidence="5 6" key="1">
    <citation type="submission" date="2016-10" db="EMBL/GenBank/DDBJ databases">
        <title>Genome sequence of the basidiomycete white-rot fungus Trametes pubescens.</title>
        <authorList>
            <person name="Makela M.R."/>
            <person name="Granchi Z."/>
            <person name="Peng M."/>
            <person name="De Vries R.P."/>
            <person name="Grigoriev I."/>
            <person name="Riley R."/>
            <person name="Hilden K."/>
        </authorList>
    </citation>
    <scope>NUCLEOTIDE SEQUENCE [LARGE SCALE GENOMIC DNA]</scope>
    <source>
        <strain evidence="5 6">FBCC735</strain>
    </source>
</reference>
<keyword evidence="6" id="KW-1185">Reference proteome</keyword>
<feature type="compositionally biased region" description="Low complexity" evidence="3">
    <location>
        <begin position="408"/>
        <end position="422"/>
    </location>
</feature>
<dbReference type="SUPFAM" id="SSF46689">
    <property type="entry name" value="Homeodomain-like"/>
    <property type="match status" value="1"/>
</dbReference>
<feature type="region of interest" description="Disordered" evidence="3">
    <location>
        <begin position="189"/>
        <end position="269"/>
    </location>
</feature>
<feature type="compositionally biased region" description="Polar residues" evidence="3">
    <location>
        <begin position="131"/>
        <end position="148"/>
    </location>
</feature>
<dbReference type="CDD" id="cd00086">
    <property type="entry name" value="homeodomain"/>
    <property type="match status" value="1"/>
</dbReference>
<feature type="compositionally biased region" description="Basic and acidic residues" evidence="3">
    <location>
        <begin position="444"/>
        <end position="458"/>
    </location>
</feature>
<dbReference type="STRING" id="154538.A0A1M2VNK0"/>
<feature type="compositionally biased region" description="Polar residues" evidence="3">
    <location>
        <begin position="237"/>
        <end position="248"/>
    </location>
</feature>
<dbReference type="AlphaFoldDB" id="A0A1M2VNK0"/>
<evidence type="ECO:0000256" key="1">
    <source>
        <dbReference type="PROSITE-ProRule" id="PRU00108"/>
    </source>
</evidence>
<evidence type="ECO:0000259" key="4">
    <source>
        <dbReference type="PROSITE" id="PS50071"/>
    </source>
</evidence>
<dbReference type="PANTHER" id="PTHR46255">
    <property type="entry name" value="SHORT STATURE HOMEOBOX"/>
    <property type="match status" value="1"/>
</dbReference>
<dbReference type="PANTHER" id="PTHR46255:SF3">
    <property type="entry name" value="HOMEOBOX DOMAIN-CONTAINING PROTEIN"/>
    <property type="match status" value="1"/>
</dbReference>
<protein>
    <recommendedName>
        <fullName evidence="4">Homeobox domain-containing protein</fullName>
    </recommendedName>
</protein>
<dbReference type="Pfam" id="PF00046">
    <property type="entry name" value="Homeodomain"/>
    <property type="match status" value="1"/>
</dbReference>
<dbReference type="InterPro" id="IPR009057">
    <property type="entry name" value="Homeodomain-like_sf"/>
</dbReference>
<comment type="caution">
    <text evidence="5">The sequence shown here is derived from an EMBL/GenBank/DDBJ whole genome shotgun (WGS) entry which is preliminary data.</text>
</comment>
<dbReference type="SMART" id="SM00389">
    <property type="entry name" value="HOX"/>
    <property type="match status" value="1"/>
</dbReference>
<proteinExistence type="predicted"/>
<name>A0A1M2VNK0_TRAPU</name>
<sequence length="458" mass="48539">MADTEMEAGPSKTTASESAPEGPPPKKKRTRTLTTPHQAAVLHALLAQVRPSVLPQWQPRRGSCSRAQSRFPTTQMREEVGRSIGLSARKVQIWFQNQRQKARRPRGQPATSAPLTRPPQFGPFTNAPPGSASSEVSPTATTAHSGSSAEGFFARGPAGLEMPYGGATAPSSAVDERFAHAHRDPYLADDYPRSSIGPSQLAGPGIPGSTRRPQYAMGSQGGEGGGWRAHAHARMQGFSSRPSTSGTETAEMYRTTPRPGRPAGEQGPGLPLSLPSVITNIPRGHGPASSPVGGSYPSLASLSALEAGPSSGSRFPGALDDRARALQPIVDFSAPRQPLNIPPPFTLQPQPQWDDPAFSPYNTRRRSPPALPHGVAPPFGAPSPTAHSSPFRGEPLPSILTVVPMGPRSPSSLRSPRSPTPRARFDPIRSSAGRAPLQHPARPGFHETPDEQHTPSNR</sequence>
<feature type="DNA-binding region" description="Homeobox" evidence="1">
    <location>
        <begin position="27"/>
        <end position="106"/>
    </location>
</feature>
<feature type="region of interest" description="Disordered" evidence="3">
    <location>
        <begin position="97"/>
        <end position="154"/>
    </location>
</feature>
<feature type="region of interest" description="Disordered" evidence="3">
    <location>
        <begin position="1"/>
        <end position="35"/>
    </location>
</feature>
<gene>
    <name evidence="5" type="ORF">TRAPUB_14377</name>
</gene>
<evidence type="ECO:0000256" key="3">
    <source>
        <dbReference type="SAM" id="MobiDB-lite"/>
    </source>
</evidence>
<feature type="region of interest" description="Disordered" evidence="3">
    <location>
        <begin position="334"/>
        <end position="458"/>
    </location>
</feature>
<evidence type="ECO:0000256" key="2">
    <source>
        <dbReference type="RuleBase" id="RU000682"/>
    </source>
</evidence>
<keyword evidence="1 2" id="KW-0371">Homeobox</keyword>
<dbReference type="OMA" id="HRDPYLA"/>